<accession>A0AAV2CAS3</accession>
<sequence length="77" mass="8816">MSKRALEWTLNNKNSSHTQNRYWALIAEQGAWTNTKLGLKADGQKLELDVHSRRRSREESSVVEESCLTGEMVRALV</sequence>
<proteinExistence type="predicted"/>
<organism evidence="1 2">
    <name type="scientific">Linum trigynum</name>
    <dbReference type="NCBI Taxonomy" id="586398"/>
    <lineage>
        <taxon>Eukaryota</taxon>
        <taxon>Viridiplantae</taxon>
        <taxon>Streptophyta</taxon>
        <taxon>Embryophyta</taxon>
        <taxon>Tracheophyta</taxon>
        <taxon>Spermatophyta</taxon>
        <taxon>Magnoliopsida</taxon>
        <taxon>eudicotyledons</taxon>
        <taxon>Gunneridae</taxon>
        <taxon>Pentapetalae</taxon>
        <taxon>rosids</taxon>
        <taxon>fabids</taxon>
        <taxon>Malpighiales</taxon>
        <taxon>Linaceae</taxon>
        <taxon>Linum</taxon>
    </lineage>
</organism>
<name>A0AAV2CAS3_9ROSI</name>
<dbReference type="AlphaFoldDB" id="A0AAV2CAS3"/>
<evidence type="ECO:0000313" key="2">
    <source>
        <dbReference type="Proteomes" id="UP001497516"/>
    </source>
</evidence>
<protein>
    <submittedName>
        <fullName evidence="1">Uncharacterized protein</fullName>
    </submittedName>
</protein>
<keyword evidence="2" id="KW-1185">Reference proteome</keyword>
<dbReference type="Proteomes" id="UP001497516">
    <property type="component" value="Chromosome 1"/>
</dbReference>
<reference evidence="1 2" key="1">
    <citation type="submission" date="2024-04" db="EMBL/GenBank/DDBJ databases">
        <authorList>
            <person name="Fracassetti M."/>
        </authorList>
    </citation>
    <scope>NUCLEOTIDE SEQUENCE [LARGE SCALE GENOMIC DNA]</scope>
</reference>
<gene>
    <name evidence="1" type="ORF">LTRI10_LOCUS1188</name>
</gene>
<dbReference type="EMBL" id="OZ034813">
    <property type="protein sequence ID" value="CAL1353276.1"/>
    <property type="molecule type" value="Genomic_DNA"/>
</dbReference>
<evidence type="ECO:0000313" key="1">
    <source>
        <dbReference type="EMBL" id="CAL1353276.1"/>
    </source>
</evidence>